<dbReference type="Gene3D" id="2.40.170.20">
    <property type="entry name" value="TonB-dependent receptor, beta-barrel domain"/>
    <property type="match status" value="1"/>
</dbReference>
<dbReference type="InterPro" id="IPR012910">
    <property type="entry name" value="Plug_dom"/>
</dbReference>
<dbReference type="EMBL" id="QRUB01000001">
    <property type="protein sequence ID" value="RGR29952.1"/>
    <property type="molecule type" value="Genomic_DNA"/>
</dbReference>
<feature type="domain" description="TonB-dependent receptor-like beta-barrel" evidence="11">
    <location>
        <begin position="390"/>
        <end position="941"/>
    </location>
</feature>
<dbReference type="RefSeq" id="WP_022105002.1">
    <property type="nucleotide sequence ID" value="NZ_BAABYC010000001.1"/>
</dbReference>
<dbReference type="EMBL" id="QSBD01000004">
    <property type="protein sequence ID" value="RGW99317.1"/>
    <property type="molecule type" value="Genomic_DNA"/>
</dbReference>
<keyword evidence="2 8" id="KW-0813">Transport</keyword>
<dbReference type="Pfam" id="PF00593">
    <property type="entry name" value="TonB_dep_Rec_b-barrel"/>
    <property type="match status" value="1"/>
</dbReference>
<dbReference type="Proteomes" id="UP000284777">
    <property type="component" value="Unassembled WGS sequence"/>
</dbReference>
<dbReference type="EMBL" id="QSAF01000001">
    <property type="protein sequence ID" value="RGW36457.1"/>
    <property type="molecule type" value="Genomic_DNA"/>
</dbReference>
<protein>
    <submittedName>
        <fullName evidence="13">TonB-dependent receptor</fullName>
    </submittedName>
</protein>
<proteinExistence type="inferred from homology"/>
<keyword evidence="13" id="KW-0675">Receptor</keyword>
<dbReference type="InterPro" id="IPR023997">
    <property type="entry name" value="TonB-dep_OMP_SusC/RagA_CS"/>
</dbReference>
<dbReference type="SUPFAM" id="SSF56935">
    <property type="entry name" value="Porins"/>
    <property type="match status" value="1"/>
</dbReference>
<dbReference type="Gene3D" id="2.170.130.10">
    <property type="entry name" value="TonB-dependent receptor, plug domain"/>
    <property type="match status" value="1"/>
</dbReference>
<keyword evidence="6 8" id="KW-0472">Membrane</keyword>
<comment type="subcellular location">
    <subcellularLocation>
        <location evidence="1 8">Cell outer membrane</location>
        <topology evidence="1 8">Multi-pass membrane protein</topology>
    </subcellularLocation>
</comment>
<evidence type="ECO:0000313" key="14">
    <source>
        <dbReference type="EMBL" id="RGR29952.1"/>
    </source>
</evidence>
<gene>
    <name evidence="16" type="ORF">DWV41_04535</name>
    <name evidence="15" type="ORF">DWV77_00005</name>
    <name evidence="14" type="ORF">DWY58_01510</name>
    <name evidence="17" type="ORF">DWZ78_12390</name>
    <name evidence="13" type="ORF">DXC34_01330</name>
</gene>
<accession>A0A3E4UUG0</accession>
<dbReference type="InterPro" id="IPR037066">
    <property type="entry name" value="Plug_dom_sf"/>
</dbReference>
<dbReference type="NCBIfam" id="TIGR04057">
    <property type="entry name" value="SusC_RagA_signa"/>
    <property type="match status" value="1"/>
</dbReference>
<evidence type="ECO:0000313" key="21">
    <source>
        <dbReference type="Proteomes" id="UP000284777"/>
    </source>
</evidence>
<evidence type="ECO:0000256" key="4">
    <source>
        <dbReference type="ARBA" id="ARBA00022692"/>
    </source>
</evidence>
<feature type="chain" id="PRO_5036081078" evidence="10">
    <location>
        <begin position="22"/>
        <end position="977"/>
    </location>
</feature>
<evidence type="ECO:0000256" key="6">
    <source>
        <dbReference type="ARBA" id="ARBA00023136"/>
    </source>
</evidence>
<dbReference type="NCBIfam" id="TIGR04056">
    <property type="entry name" value="OMP_RagA_SusC"/>
    <property type="match status" value="1"/>
</dbReference>
<evidence type="ECO:0000256" key="9">
    <source>
        <dbReference type="RuleBase" id="RU003357"/>
    </source>
</evidence>
<evidence type="ECO:0000313" key="15">
    <source>
        <dbReference type="EMBL" id="RGW36457.1"/>
    </source>
</evidence>
<dbReference type="AlphaFoldDB" id="A0A3E4UUG0"/>
<evidence type="ECO:0000256" key="10">
    <source>
        <dbReference type="SAM" id="SignalP"/>
    </source>
</evidence>
<organism evidence="13 18">
    <name type="scientific">Bacteroides stercoris</name>
    <dbReference type="NCBI Taxonomy" id="46506"/>
    <lineage>
        <taxon>Bacteria</taxon>
        <taxon>Pseudomonadati</taxon>
        <taxon>Bacteroidota</taxon>
        <taxon>Bacteroidia</taxon>
        <taxon>Bacteroidales</taxon>
        <taxon>Bacteroidaceae</taxon>
        <taxon>Bacteroides</taxon>
    </lineage>
</organism>
<evidence type="ECO:0000313" key="18">
    <source>
        <dbReference type="Proteomes" id="UP000261223"/>
    </source>
</evidence>
<keyword evidence="5 9" id="KW-0798">TonB box</keyword>
<dbReference type="InterPro" id="IPR036942">
    <property type="entry name" value="Beta-barrel_TonB_sf"/>
</dbReference>
<keyword evidence="7 8" id="KW-0998">Cell outer membrane</keyword>
<dbReference type="SUPFAM" id="SSF49464">
    <property type="entry name" value="Carboxypeptidase regulatory domain-like"/>
    <property type="match status" value="1"/>
</dbReference>
<dbReference type="Proteomes" id="UP000284161">
    <property type="component" value="Unassembled WGS sequence"/>
</dbReference>
<evidence type="ECO:0000313" key="17">
    <source>
        <dbReference type="EMBL" id="RHM17150.1"/>
    </source>
</evidence>
<evidence type="ECO:0000256" key="7">
    <source>
        <dbReference type="ARBA" id="ARBA00023237"/>
    </source>
</evidence>
<evidence type="ECO:0000256" key="8">
    <source>
        <dbReference type="PROSITE-ProRule" id="PRU01360"/>
    </source>
</evidence>
<sequence length="977" mass="110199">MKRVILLFVSLAVMAFQLLFAQSFTVKGKVIAEEGNEPLIGVAIMQEGTNNGVITDIDGNYSIEIKGVAQATLVYSYIGMQQQQHVVTPQTQKLDITLKSDAQLVDEVVVVAYGVRKKGTVTGSVSTIKAEKMESVPAAGFDQALQGQTPGLMVMSNSGEPSKAAAFQIRGTNSITSGTSPLFILDGVPISSSDFNTISPSDIENISVLKDASSTSIYGARAANGVVVITTKRGRSMDKAHITLRTQWGISQLAKGEWNLMNTAERIQFEKEVGLDAGQDYDLLSQTDVNWRDMVFNDNAMLQNYDLSINRATERLNYFVSGSFYDQDGIAQGSTFRRYSMRANAEVKASNWLKVGTNSMVTYEEVEQADQGSYSLSSPISACRFMLPYWNPYNPDGSLATNANGGWTGTTVNPIEWMDNNPVTNKKYKVLSVLFAEVTPIENMTYRVQFGADYTHSTGFMQSFPSYQLNNGLGVAGRQSNDILNLTVTNTLNYRFDVRHDHHFNVMVGQEGVDYQAEGFNVTTRGQNNDFLTNVTSGTRASSWQDNTTAYSFLSFFGRAEYNYDDRYYVELGLRTDASSRFGKDHRWGKFWSVGLMWNAKKERFLQKYDWLHNAQVSFSTGTSGNSEIPNFDHLALASGGWIYMDAAGIAPQQKGNEKLSWETTWTTNLGFHLGFFERFNVDLELYHKRTSDMLMEVPQSYSEGNNGFRWDNIGVMTNMGVELAINADVLRLRDFVWNLSANVSYNKNEIKELYNGVQEYELPNTSTKWVVGRPLGEFYINRYAGVNPANGDPLWYDKEGNLTTEFRESDKVMVGKNYLAPWQGGFGTTLTWKGISVNAQFSWVADRWMFNNDRFFEESNGLYTGFNQSKRLLYDRWKKPGDVTDIPRWGVTPQMDSRFLEDASFLRLKNLMISYTFPQEWMKKTNFFTNARIYAQGQNLLTFTKFSGLDPEAFTNMYQAQYPMSRQYSFGLELSF</sequence>
<dbReference type="Pfam" id="PF13715">
    <property type="entry name" value="CarbopepD_reg_2"/>
    <property type="match status" value="1"/>
</dbReference>
<dbReference type="Proteomes" id="UP000285150">
    <property type="component" value="Unassembled WGS sequence"/>
</dbReference>
<feature type="domain" description="TonB-dependent receptor plug" evidence="12">
    <location>
        <begin position="119"/>
        <end position="226"/>
    </location>
</feature>
<dbReference type="InterPro" id="IPR023996">
    <property type="entry name" value="TonB-dep_OMP_SusC/RagA"/>
</dbReference>
<dbReference type="InterPro" id="IPR039426">
    <property type="entry name" value="TonB-dep_rcpt-like"/>
</dbReference>
<evidence type="ECO:0000256" key="5">
    <source>
        <dbReference type="ARBA" id="ARBA00023077"/>
    </source>
</evidence>
<dbReference type="GO" id="GO:0009279">
    <property type="term" value="C:cell outer membrane"/>
    <property type="evidence" value="ECO:0007669"/>
    <property type="project" value="UniProtKB-SubCell"/>
</dbReference>
<evidence type="ECO:0000256" key="3">
    <source>
        <dbReference type="ARBA" id="ARBA00022452"/>
    </source>
</evidence>
<evidence type="ECO:0000256" key="1">
    <source>
        <dbReference type="ARBA" id="ARBA00004571"/>
    </source>
</evidence>
<dbReference type="Pfam" id="PF07715">
    <property type="entry name" value="Plug"/>
    <property type="match status" value="1"/>
</dbReference>
<evidence type="ECO:0000313" key="13">
    <source>
        <dbReference type="EMBL" id="RGM16387.1"/>
    </source>
</evidence>
<dbReference type="FunFam" id="2.170.130.10:FF:000003">
    <property type="entry name" value="SusC/RagA family TonB-linked outer membrane protein"/>
    <property type="match status" value="1"/>
</dbReference>
<dbReference type="InterPro" id="IPR008969">
    <property type="entry name" value="CarboxyPept-like_regulatory"/>
</dbReference>
<evidence type="ECO:0000259" key="11">
    <source>
        <dbReference type="Pfam" id="PF00593"/>
    </source>
</evidence>
<dbReference type="Proteomes" id="UP000261223">
    <property type="component" value="Unassembled WGS sequence"/>
</dbReference>
<keyword evidence="3 8" id="KW-1134">Transmembrane beta strand</keyword>
<reference evidence="18 19" key="1">
    <citation type="submission" date="2018-08" db="EMBL/GenBank/DDBJ databases">
        <title>A genome reference for cultivated species of the human gut microbiota.</title>
        <authorList>
            <person name="Zou Y."/>
            <person name="Xue W."/>
            <person name="Luo G."/>
        </authorList>
    </citation>
    <scope>NUCLEOTIDE SEQUENCE [LARGE SCALE GENOMIC DNA]</scope>
    <source>
        <strain evidence="16 21">AF05-4</strain>
        <strain evidence="15 22">AF12-7</strain>
        <strain evidence="14 19">AF25-6</strain>
        <strain evidence="17 20">AF35-20</strain>
        <strain evidence="13 18">TF03-6</strain>
    </source>
</reference>
<keyword evidence="4 8" id="KW-0812">Transmembrane</keyword>
<dbReference type="PROSITE" id="PS52016">
    <property type="entry name" value="TONB_DEPENDENT_REC_3"/>
    <property type="match status" value="1"/>
</dbReference>
<evidence type="ECO:0000313" key="16">
    <source>
        <dbReference type="EMBL" id="RGW99317.1"/>
    </source>
</evidence>
<dbReference type="EMBL" id="QSSV01000001">
    <property type="protein sequence ID" value="RGM16387.1"/>
    <property type="molecule type" value="Genomic_DNA"/>
</dbReference>
<evidence type="ECO:0000313" key="19">
    <source>
        <dbReference type="Proteomes" id="UP000284161"/>
    </source>
</evidence>
<dbReference type="Proteomes" id="UP000284604">
    <property type="component" value="Unassembled WGS sequence"/>
</dbReference>
<dbReference type="EMBL" id="QRPN01000012">
    <property type="protein sequence ID" value="RHM17150.1"/>
    <property type="molecule type" value="Genomic_DNA"/>
</dbReference>
<dbReference type="Gene3D" id="2.60.40.1120">
    <property type="entry name" value="Carboxypeptidase-like, regulatory domain"/>
    <property type="match status" value="1"/>
</dbReference>
<keyword evidence="10" id="KW-0732">Signal</keyword>
<name>A0A3E4UUG0_BACSE</name>
<evidence type="ECO:0000313" key="20">
    <source>
        <dbReference type="Proteomes" id="UP000284604"/>
    </source>
</evidence>
<evidence type="ECO:0000313" key="22">
    <source>
        <dbReference type="Proteomes" id="UP000285150"/>
    </source>
</evidence>
<evidence type="ECO:0000259" key="12">
    <source>
        <dbReference type="Pfam" id="PF07715"/>
    </source>
</evidence>
<evidence type="ECO:0000256" key="2">
    <source>
        <dbReference type="ARBA" id="ARBA00022448"/>
    </source>
</evidence>
<dbReference type="InterPro" id="IPR000531">
    <property type="entry name" value="Beta-barrel_TonB"/>
</dbReference>
<comment type="similarity">
    <text evidence="8 9">Belongs to the TonB-dependent receptor family.</text>
</comment>
<feature type="signal peptide" evidence="10">
    <location>
        <begin position="1"/>
        <end position="21"/>
    </location>
</feature>
<comment type="caution">
    <text evidence="13">The sequence shown here is derived from an EMBL/GenBank/DDBJ whole genome shotgun (WGS) entry which is preliminary data.</text>
</comment>